<evidence type="ECO:0000313" key="2">
    <source>
        <dbReference type="EMBL" id="HFC92965.1"/>
    </source>
</evidence>
<dbReference type="EMBL" id="DRMS01000342">
    <property type="protein sequence ID" value="HFC92965.1"/>
    <property type="molecule type" value="Genomic_DNA"/>
</dbReference>
<dbReference type="Proteomes" id="UP000885750">
    <property type="component" value="Unassembled WGS sequence"/>
</dbReference>
<accession>A0A7V2T1I3</accession>
<keyword evidence="1" id="KW-0472">Membrane</keyword>
<keyword evidence="1" id="KW-1133">Transmembrane helix</keyword>
<sequence>MLFLILQMAFLLIIALSIGVVLGWWLNKLKTKQSVANANPTIEATQGEQFALKNQLNKCFEEKITLNLELKSAREALSKGKTNQIDGKKQDVNLQEKFNVLMDDLQIRDDTISSLCKEIKLLKGNDQHPKC</sequence>
<gene>
    <name evidence="2" type="ORF">ENJ51_09155</name>
</gene>
<proteinExistence type="predicted"/>
<evidence type="ECO:0000256" key="1">
    <source>
        <dbReference type="SAM" id="Phobius"/>
    </source>
</evidence>
<name>A0A7V2T1I3_LEUMU</name>
<reference evidence="2" key="1">
    <citation type="journal article" date="2020" name="mSystems">
        <title>Genome- and Community-Level Interaction Insights into Carbon Utilization and Element Cycling Functions of Hydrothermarchaeota in Hydrothermal Sediment.</title>
        <authorList>
            <person name="Zhou Z."/>
            <person name="Liu Y."/>
            <person name="Xu W."/>
            <person name="Pan J."/>
            <person name="Luo Z.H."/>
            <person name="Li M."/>
        </authorList>
    </citation>
    <scope>NUCLEOTIDE SEQUENCE [LARGE SCALE GENOMIC DNA]</scope>
    <source>
        <strain evidence="2">HyVt-493</strain>
    </source>
</reference>
<keyword evidence="1" id="KW-0812">Transmembrane</keyword>
<comment type="caution">
    <text evidence="2">The sequence shown here is derived from an EMBL/GenBank/DDBJ whole genome shotgun (WGS) entry which is preliminary data.</text>
</comment>
<dbReference type="AlphaFoldDB" id="A0A7V2T1I3"/>
<feature type="transmembrane region" description="Helical" evidence="1">
    <location>
        <begin position="6"/>
        <end position="26"/>
    </location>
</feature>
<protein>
    <submittedName>
        <fullName evidence="2">AtpZ/AtpI family protein</fullName>
    </submittedName>
</protein>
<organism evidence="2">
    <name type="scientific">Leucothrix mucor</name>
    <dbReference type="NCBI Taxonomy" id="45248"/>
    <lineage>
        <taxon>Bacteria</taxon>
        <taxon>Pseudomonadati</taxon>
        <taxon>Pseudomonadota</taxon>
        <taxon>Gammaproteobacteria</taxon>
        <taxon>Thiotrichales</taxon>
        <taxon>Thiotrichaceae</taxon>
        <taxon>Leucothrix</taxon>
    </lineage>
</organism>